<keyword evidence="12" id="KW-1185">Reference proteome</keyword>
<evidence type="ECO:0000256" key="6">
    <source>
        <dbReference type="ARBA" id="ARBA00022723"/>
    </source>
</evidence>
<dbReference type="SUPFAM" id="SSF82199">
    <property type="entry name" value="SET domain"/>
    <property type="match status" value="1"/>
</dbReference>
<sequence>MPAKYPTSTANKRAVYTIRPKDIVEILYHRKCDESEEFLVRWRTNPIYPRPPRAVLSWHALSELDDCLHLVQLYLENINASKSSNETTTTDGPTETSSLSYSRKRKLSGDQVLSRDTANGLLTPANSADRSRSPSAERTTGGSFGPRVYNGILQRKEGRVIAKSVKKLPEAAREDVVTINSTTLPTPTMLLDASKAPTKQSELAIRMRFLELLKPVKGVQLQNLVDTTTPSLNFTFVDDYVLRDGVDAQEPEAYEGCVKKCKPNMGQNMGCEYTQWCECLEYAAVDERALERKDPKLHATYMQAKAAGEDIDTMGMPKRFPYSAPKDNRSVPQTLGSYYLEKREPVYECNHNCKCGPRCKSRVVQKGRKVPLTIFKTENRGWGVYCNEDLMAGEFIDTYLGEVITDTEADRRETESGKMKNSYFFSLDKFSTEHDGEIEPEDCFIVDGQYMGGPTRFINHSCEPNCKQYVVSFNKNDFKLYNLAFFAYENIRAGTELTFDYFDLDEVEEDEAIRRREEAEKDPENKDKVRCNCGTVKCRGFLW</sequence>
<dbReference type="OrthoDB" id="308383at2759"/>
<dbReference type="InterPro" id="IPR007728">
    <property type="entry name" value="Pre-SET_dom"/>
</dbReference>
<feature type="compositionally biased region" description="Low complexity" evidence="8">
    <location>
        <begin position="83"/>
        <end position="101"/>
    </location>
</feature>
<dbReference type="AlphaFoldDB" id="A0A6A6CYZ5"/>
<evidence type="ECO:0000256" key="7">
    <source>
        <dbReference type="ARBA" id="ARBA00022833"/>
    </source>
</evidence>
<dbReference type="InterPro" id="IPR050973">
    <property type="entry name" value="H3K9_Histone-Lys_N-MTase"/>
</dbReference>
<keyword evidence="7" id="KW-0862">Zinc</keyword>
<keyword evidence="4" id="KW-0808">Transferase</keyword>
<dbReference type="InterPro" id="IPR003616">
    <property type="entry name" value="Post-SET_dom"/>
</dbReference>
<evidence type="ECO:0000259" key="10">
    <source>
        <dbReference type="PROSITE" id="PS50868"/>
    </source>
</evidence>
<dbReference type="GeneID" id="54564916"/>
<dbReference type="Gene3D" id="2.170.270.10">
    <property type="entry name" value="SET domain"/>
    <property type="match status" value="1"/>
</dbReference>
<gene>
    <name evidence="11" type="ORF">M409DRAFT_50834</name>
</gene>
<dbReference type="GO" id="GO:0032259">
    <property type="term" value="P:methylation"/>
    <property type="evidence" value="ECO:0007669"/>
    <property type="project" value="UniProtKB-KW"/>
</dbReference>
<evidence type="ECO:0000313" key="12">
    <source>
        <dbReference type="Proteomes" id="UP000799537"/>
    </source>
</evidence>
<accession>A0A6A6CYZ5</accession>
<dbReference type="RefSeq" id="XP_033672277.1">
    <property type="nucleotide sequence ID" value="XM_033811644.1"/>
</dbReference>
<dbReference type="GO" id="GO:0005634">
    <property type="term" value="C:nucleus"/>
    <property type="evidence" value="ECO:0007669"/>
    <property type="project" value="InterPro"/>
</dbReference>
<dbReference type="Pfam" id="PF05033">
    <property type="entry name" value="Pre-SET"/>
    <property type="match status" value="1"/>
</dbReference>
<dbReference type="Proteomes" id="UP000799537">
    <property type="component" value="Unassembled WGS sequence"/>
</dbReference>
<dbReference type="EMBL" id="ML993583">
    <property type="protein sequence ID" value="KAF2171388.1"/>
    <property type="molecule type" value="Genomic_DNA"/>
</dbReference>
<dbReference type="SMART" id="SM00317">
    <property type="entry name" value="SET"/>
    <property type="match status" value="1"/>
</dbReference>
<evidence type="ECO:0000256" key="1">
    <source>
        <dbReference type="ARBA" id="ARBA00004286"/>
    </source>
</evidence>
<evidence type="ECO:0008006" key="13">
    <source>
        <dbReference type="Google" id="ProtNLM"/>
    </source>
</evidence>
<protein>
    <recommendedName>
        <fullName evidence="13">SET domain-containing protein</fullName>
    </recommendedName>
</protein>
<evidence type="ECO:0000259" key="9">
    <source>
        <dbReference type="PROSITE" id="PS50280"/>
    </source>
</evidence>
<name>A0A6A6CYZ5_ZASCE</name>
<feature type="compositionally biased region" description="Polar residues" evidence="8">
    <location>
        <begin position="124"/>
        <end position="141"/>
    </location>
</feature>
<evidence type="ECO:0000313" key="11">
    <source>
        <dbReference type="EMBL" id="KAF2171388.1"/>
    </source>
</evidence>
<comment type="subcellular location">
    <subcellularLocation>
        <location evidence="1">Chromosome</location>
    </subcellularLocation>
</comment>
<dbReference type="GO" id="GO:0005694">
    <property type="term" value="C:chromosome"/>
    <property type="evidence" value="ECO:0007669"/>
    <property type="project" value="UniProtKB-SubCell"/>
</dbReference>
<organism evidence="11 12">
    <name type="scientific">Zasmidium cellare ATCC 36951</name>
    <dbReference type="NCBI Taxonomy" id="1080233"/>
    <lineage>
        <taxon>Eukaryota</taxon>
        <taxon>Fungi</taxon>
        <taxon>Dikarya</taxon>
        <taxon>Ascomycota</taxon>
        <taxon>Pezizomycotina</taxon>
        <taxon>Dothideomycetes</taxon>
        <taxon>Dothideomycetidae</taxon>
        <taxon>Mycosphaerellales</taxon>
        <taxon>Mycosphaerellaceae</taxon>
        <taxon>Zasmidium</taxon>
    </lineage>
</organism>
<evidence type="ECO:0000256" key="4">
    <source>
        <dbReference type="ARBA" id="ARBA00022679"/>
    </source>
</evidence>
<dbReference type="PANTHER" id="PTHR46223:SF3">
    <property type="entry name" value="HISTONE-LYSINE N-METHYLTRANSFERASE SET-23"/>
    <property type="match status" value="1"/>
</dbReference>
<dbReference type="InterPro" id="IPR046341">
    <property type="entry name" value="SET_dom_sf"/>
</dbReference>
<keyword evidence="3" id="KW-0489">Methyltransferase</keyword>
<dbReference type="Pfam" id="PF00856">
    <property type="entry name" value="SET"/>
    <property type="match status" value="1"/>
</dbReference>
<evidence type="ECO:0000256" key="2">
    <source>
        <dbReference type="ARBA" id="ARBA00022454"/>
    </source>
</evidence>
<keyword evidence="6" id="KW-0479">Metal-binding</keyword>
<dbReference type="PANTHER" id="PTHR46223">
    <property type="entry name" value="HISTONE-LYSINE N-METHYLTRANSFERASE SUV39H"/>
    <property type="match status" value="1"/>
</dbReference>
<feature type="domain" description="Post-SET" evidence="10">
    <location>
        <begin position="527"/>
        <end position="543"/>
    </location>
</feature>
<feature type="region of interest" description="Disordered" evidence="8">
    <location>
        <begin position="83"/>
        <end position="149"/>
    </location>
</feature>
<feature type="domain" description="SET" evidence="9">
    <location>
        <begin position="370"/>
        <end position="502"/>
    </location>
</feature>
<dbReference type="PROSITE" id="PS50280">
    <property type="entry name" value="SET"/>
    <property type="match status" value="1"/>
</dbReference>
<keyword evidence="2" id="KW-0158">Chromosome</keyword>
<evidence type="ECO:0000256" key="3">
    <source>
        <dbReference type="ARBA" id="ARBA00022603"/>
    </source>
</evidence>
<reference evidence="11" key="1">
    <citation type="journal article" date="2020" name="Stud. Mycol.">
        <title>101 Dothideomycetes genomes: a test case for predicting lifestyles and emergence of pathogens.</title>
        <authorList>
            <person name="Haridas S."/>
            <person name="Albert R."/>
            <person name="Binder M."/>
            <person name="Bloem J."/>
            <person name="Labutti K."/>
            <person name="Salamov A."/>
            <person name="Andreopoulos B."/>
            <person name="Baker S."/>
            <person name="Barry K."/>
            <person name="Bills G."/>
            <person name="Bluhm B."/>
            <person name="Cannon C."/>
            <person name="Castanera R."/>
            <person name="Culley D."/>
            <person name="Daum C."/>
            <person name="Ezra D."/>
            <person name="Gonzalez J."/>
            <person name="Henrissat B."/>
            <person name="Kuo A."/>
            <person name="Liang C."/>
            <person name="Lipzen A."/>
            <person name="Lutzoni F."/>
            <person name="Magnuson J."/>
            <person name="Mondo S."/>
            <person name="Nolan M."/>
            <person name="Ohm R."/>
            <person name="Pangilinan J."/>
            <person name="Park H.-J."/>
            <person name="Ramirez L."/>
            <person name="Alfaro M."/>
            <person name="Sun H."/>
            <person name="Tritt A."/>
            <person name="Yoshinaga Y."/>
            <person name="Zwiers L.-H."/>
            <person name="Turgeon B."/>
            <person name="Goodwin S."/>
            <person name="Spatafora J."/>
            <person name="Crous P."/>
            <person name="Grigoriev I."/>
        </authorList>
    </citation>
    <scope>NUCLEOTIDE SEQUENCE</scope>
    <source>
        <strain evidence="11">ATCC 36951</strain>
    </source>
</reference>
<dbReference type="GO" id="GO:0042054">
    <property type="term" value="F:histone methyltransferase activity"/>
    <property type="evidence" value="ECO:0007669"/>
    <property type="project" value="InterPro"/>
</dbReference>
<dbReference type="GO" id="GO:0008270">
    <property type="term" value="F:zinc ion binding"/>
    <property type="evidence" value="ECO:0007669"/>
    <property type="project" value="InterPro"/>
</dbReference>
<evidence type="ECO:0000256" key="8">
    <source>
        <dbReference type="SAM" id="MobiDB-lite"/>
    </source>
</evidence>
<proteinExistence type="predicted"/>
<evidence type="ECO:0000256" key="5">
    <source>
        <dbReference type="ARBA" id="ARBA00022691"/>
    </source>
</evidence>
<dbReference type="PROSITE" id="PS50868">
    <property type="entry name" value="POST_SET"/>
    <property type="match status" value="1"/>
</dbReference>
<keyword evidence="5" id="KW-0949">S-adenosyl-L-methionine</keyword>
<dbReference type="InterPro" id="IPR001214">
    <property type="entry name" value="SET_dom"/>
</dbReference>